<comment type="caution">
    <text evidence="1">The sequence shown here is derived from an EMBL/GenBank/DDBJ whole genome shotgun (WGS) entry which is preliminary data.</text>
</comment>
<dbReference type="InterPro" id="IPR042089">
    <property type="entry name" value="Peptidase_M13_dom_2"/>
</dbReference>
<dbReference type="EMBL" id="JARKHS020007540">
    <property type="protein sequence ID" value="KAK8781579.1"/>
    <property type="molecule type" value="Genomic_DNA"/>
</dbReference>
<evidence type="ECO:0000313" key="2">
    <source>
        <dbReference type="Proteomes" id="UP001321473"/>
    </source>
</evidence>
<dbReference type="GO" id="GO:0005886">
    <property type="term" value="C:plasma membrane"/>
    <property type="evidence" value="ECO:0007669"/>
    <property type="project" value="TreeGrafter"/>
</dbReference>
<dbReference type="Gene3D" id="1.10.1380.10">
    <property type="entry name" value="Neutral endopeptidase , domain2"/>
    <property type="match status" value="1"/>
</dbReference>
<dbReference type="Proteomes" id="UP001321473">
    <property type="component" value="Unassembled WGS sequence"/>
</dbReference>
<dbReference type="GO" id="GO:0016485">
    <property type="term" value="P:protein processing"/>
    <property type="evidence" value="ECO:0007669"/>
    <property type="project" value="TreeGrafter"/>
</dbReference>
<reference evidence="1 2" key="1">
    <citation type="journal article" date="2023" name="Arcadia Sci">
        <title>De novo assembly of a long-read Amblyomma americanum tick genome.</title>
        <authorList>
            <person name="Chou S."/>
            <person name="Poskanzer K.E."/>
            <person name="Rollins M."/>
            <person name="Thuy-Boun P.S."/>
        </authorList>
    </citation>
    <scope>NUCLEOTIDE SEQUENCE [LARGE SCALE GENOMIC DNA]</scope>
    <source>
        <strain evidence="1">F_SG_1</strain>
        <tissue evidence="1">Salivary glands</tissue>
    </source>
</reference>
<dbReference type="InterPro" id="IPR000718">
    <property type="entry name" value="Peptidase_M13"/>
</dbReference>
<sequence length="586" mass="65886">MGSEPCQATSRIHYGNLVRLSANHEVHPCDDYYSHVCGYWHKTGRLTVAKAIWHQFLTRAMLRVAGRADHRPGSLTGMATRYIRACLRPLEHNNVIEVRLVLSTGGIHWPSLPTRADFLFAVFYMARRVHSPVFFDVHEAEDGAQRLMTITRDKAFEMMDAKLTELVNNAYAEEHYRVCCEAFAIVPGSVRRCPGLYEDFVKMKGFLDNRASNVTETTDELNATHLLRHTPSVSGDRWADVVQYYFSASLSSLRVRMSGSLKQFTSAFLLHEHFGEEKALDLVGWLAVQVLIHYTNSTLIESFYRDPDVAIEEHHQRCFTTAYVVYGYAVNRLFMKDSDANVIDVVSFANNISTTFKNVLRNGTLLRSGFFPELRTVDVDRTFQILKASLAASDDNLSLPQLGNRPLKNKMRLGERDKPVILAYGASDPTVFDGFQMSPQHLNAPWNHPDALPSALLGGLGMRLAGSLFVDYIKLSRMFQHNYKENQKCLDPEGVSDSFGLDLQAAAASVNVALSLQDSRYSSASNQPFFDDRVALAFACWLLCGDEERGRVMCNTPMKHSPYFARAFGCVEGSPMNPSVKCVMKV</sequence>
<dbReference type="PROSITE" id="PS51885">
    <property type="entry name" value="NEPRILYSIN"/>
    <property type="match status" value="1"/>
</dbReference>
<gene>
    <name evidence="1" type="ORF">V5799_017075</name>
</gene>
<dbReference type="SUPFAM" id="SSF55486">
    <property type="entry name" value="Metalloproteases ('zincins'), catalytic domain"/>
    <property type="match status" value="1"/>
</dbReference>
<proteinExistence type="predicted"/>
<dbReference type="PANTHER" id="PTHR11733:SF241">
    <property type="entry name" value="GH26575P-RELATED"/>
    <property type="match status" value="1"/>
</dbReference>
<protein>
    <recommendedName>
        <fullName evidence="3">M13 family peptidase</fullName>
    </recommendedName>
</protein>
<accession>A0AAQ4F3E2</accession>
<name>A0AAQ4F3E2_AMBAM</name>
<evidence type="ECO:0000313" key="1">
    <source>
        <dbReference type="EMBL" id="KAK8781579.1"/>
    </source>
</evidence>
<keyword evidence="2" id="KW-1185">Reference proteome</keyword>
<dbReference type="PANTHER" id="PTHR11733">
    <property type="entry name" value="ZINC METALLOPROTEASE FAMILY M13 NEPRILYSIN-RELATED"/>
    <property type="match status" value="1"/>
</dbReference>
<dbReference type="InterPro" id="IPR024079">
    <property type="entry name" value="MetalloPept_cat_dom_sf"/>
</dbReference>
<evidence type="ECO:0008006" key="3">
    <source>
        <dbReference type="Google" id="ProtNLM"/>
    </source>
</evidence>
<dbReference type="GO" id="GO:0004222">
    <property type="term" value="F:metalloendopeptidase activity"/>
    <property type="evidence" value="ECO:0007669"/>
    <property type="project" value="InterPro"/>
</dbReference>
<dbReference type="Gene3D" id="3.40.390.10">
    <property type="entry name" value="Collagenase (Catalytic Domain)"/>
    <property type="match status" value="2"/>
</dbReference>
<organism evidence="1 2">
    <name type="scientific">Amblyomma americanum</name>
    <name type="common">Lone star tick</name>
    <dbReference type="NCBI Taxonomy" id="6943"/>
    <lineage>
        <taxon>Eukaryota</taxon>
        <taxon>Metazoa</taxon>
        <taxon>Ecdysozoa</taxon>
        <taxon>Arthropoda</taxon>
        <taxon>Chelicerata</taxon>
        <taxon>Arachnida</taxon>
        <taxon>Acari</taxon>
        <taxon>Parasitiformes</taxon>
        <taxon>Ixodida</taxon>
        <taxon>Ixodoidea</taxon>
        <taxon>Ixodidae</taxon>
        <taxon>Amblyomminae</taxon>
        <taxon>Amblyomma</taxon>
    </lineage>
</organism>
<dbReference type="AlphaFoldDB" id="A0AAQ4F3E2"/>